<dbReference type="AlphaFoldDB" id="A0CDS0"/>
<dbReference type="InParanoid" id="A0CDS0"/>
<accession>A0CDS0</accession>
<gene>
    <name evidence="2" type="ORF">GSPATT00007149001</name>
</gene>
<dbReference type="EMBL" id="CT868063">
    <property type="protein sequence ID" value="CAK68937.1"/>
    <property type="molecule type" value="Genomic_DNA"/>
</dbReference>
<dbReference type="KEGG" id="ptm:GSPATT00007149001"/>
<feature type="region of interest" description="Disordered" evidence="1">
    <location>
        <begin position="232"/>
        <end position="282"/>
    </location>
</feature>
<protein>
    <submittedName>
        <fullName evidence="2">Uncharacterized protein</fullName>
    </submittedName>
</protein>
<evidence type="ECO:0000313" key="3">
    <source>
        <dbReference type="Proteomes" id="UP000000600"/>
    </source>
</evidence>
<dbReference type="HOGENOM" id="CLU_070711_0_0_1"/>
<feature type="compositionally biased region" description="Polar residues" evidence="1">
    <location>
        <begin position="246"/>
        <end position="282"/>
    </location>
</feature>
<dbReference type="OrthoDB" id="285940at2759"/>
<sequence>MFNGYQYDKQLAFTKEIDKIKTDYLKQRENRKGNSNVQLELNQRLSKNYKKRIENFVINMLEKPVVCNEYKPPEAYQFRDEDPTRNLGDPQIYVKGFKHEKDRIQEAQEKNNNLDFLPNLKAGKYCFRERDPSKDIKRDVFRYRDKTALARIEQFLKDHTQSQVENMKLDHKKILNLEHFSEGMSSLERKAYLSRLIAKNLLPSLHNKTHFQAAQTMYNNLPLTLMEHARSLPQVHTQEDSRRKPPTSQDRQKTISYENQIKQEDNGTQPKQGNETETFNPVETSKQILKKCNVIKERNIKAPVVHSGSGHLISTLDKSISEIYKELYKVEIGQSKLR</sequence>
<evidence type="ECO:0000256" key="1">
    <source>
        <dbReference type="SAM" id="MobiDB-lite"/>
    </source>
</evidence>
<proteinExistence type="predicted"/>
<dbReference type="OMA" id="DKQMAFT"/>
<dbReference type="GeneID" id="5022119"/>
<keyword evidence="3" id="KW-1185">Reference proteome</keyword>
<organism evidence="2 3">
    <name type="scientific">Paramecium tetraurelia</name>
    <dbReference type="NCBI Taxonomy" id="5888"/>
    <lineage>
        <taxon>Eukaryota</taxon>
        <taxon>Sar</taxon>
        <taxon>Alveolata</taxon>
        <taxon>Ciliophora</taxon>
        <taxon>Intramacronucleata</taxon>
        <taxon>Oligohymenophorea</taxon>
        <taxon>Peniculida</taxon>
        <taxon>Parameciidae</taxon>
        <taxon>Paramecium</taxon>
    </lineage>
</organism>
<dbReference type="RefSeq" id="XP_001436334.1">
    <property type="nucleotide sequence ID" value="XM_001436297.1"/>
</dbReference>
<dbReference type="eggNOG" id="ENOG502SKWC">
    <property type="taxonomic scope" value="Eukaryota"/>
</dbReference>
<dbReference type="Proteomes" id="UP000000600">
    <property type="component" value="Unassembled WGS sequence"/>
</dbReference>
<evidence type="ECO:0000313" key="2">
    <source>
        <dbReference type="EMBL" id="CAK68937.1"/>
    </source>
</evidence>
<reference evidence="2 3" key="1">
    <citation type="journal article" date="2006" name="Nature">
        <title>Global trends of whole-genome duplications revealed by the ciliate Paramecium tetraurelia.</title>
        <authorList>
            <consortium name="Genoscope"/>
            <person name="Aury J.-M."/>
            <person name="Jaillon O."/>
            <person name="Duret L."/>
            <person name="Noel B."/>
            <person name="Jubin C."/>
            <person name="Porcel B.M."/>
            <person name="Segurens B."/>
            <person name="Daubin V."/>
            <person name="Anthouard V."/>
            <person name="Aiach N."/>
            <person name="Arnaiz O."/>
            <person name="Billaut A."/>
            <person name="Beisson J."/>
            <person name="Blanc I."/>
            <person name="Bouhouche K."/>
            <person name="Camara F."/>
            <person name="Duharcourt S."/>
            <person name="Guigo R."/>
            <person name="Gogendeau D."/>
            <person name="Katinka M."/>
            <person name="Keller A.-M."/>
            <person name="Kissmehl R."/>
            <person name="Klotz C."/>
            <person name="Koll F."/>
            <person name="Le Moue A."/>
            <person name="Lepere C."/>
            <person name="Malinsky S."/>
            <person name="Nowacki M."/>
            <person name="Nowak J.K."/>
            <person name="Plattner H."/>
            <person name="Poulain J."/>
            <person name="Ruiz F."/>
            <person name="Serrano V."/>
            <person name="Zagulski M."/>
            <person name="Dessen P."/>
            <person name="Betermier M."/>
            <person name="Weissenbach J."/>
            <person name="Scarpelli C."/>
            <person name="Schachter V."/>
            <person name="Sperling L."/>
            <person name="Meyer E."/>
            <person name="Cohen J."/>
            <person name="Wincker P."/>
        </authorList>
    </citation>
    <scope>NUCLEOTIDE SEQUENCE [LARGE SCALE GENOMIC DNA]</scope>
    <source>
        <strain evidence="2 3">Stock d4-2</strain>
    </source>
</reference>
<name>A0CDS0_PARTE</name>